<dbReference type="PANTHER" id="PTHR24247:SF265">
    <property type="entry name" value="MUSCARINIC ACETYLCHOLINE RECEPTOR DM1"/>
    <property type="match status" value="1"/>
</dbReference>
<organism evidence="13 14">
    <name type="scientific">Hydra vulgaris</name>
    <name type="common">Hydra</name>
    <name type="synonym">Hydra attenuata</name>
    <dbReference type="NCBI Taxonomy" id="6087"/>
    <lineage>
        <taxon>Eukaryota</taxon>
        <taxon>Metazoa</taxon>
        <taxon>Cnidaria</taxon>
        <taxon>Hydrozoa</taxon>
        <taxon>Hydroidolina</taxon>
        <taxon>Anthoathecata</taxon>
        <taxon>Aplanulata</taxon>
        <taxon>Hydridae</taxon>
        <taxon>Hydra</taxon>
    </lineage>
</organism>
<feature type="transmembrane region" description="Helical" evidence="11">
    <location>
        <begin position="104"/>
        <end position="125"/>
    </location>
</feature>
<dbReference type="GeneID" id="105847122"/>
<feature type="transmembrane region" description="Helical" evidence="11">
    <location>
        <begin position="338"/>
        <end position="360"/>
    </location>
</feature>
<evidence type="ECO:0000256" key="8">
    <source>
        <dbReference type="ARBA" id="ARBA00023224"/>
    </source>
</evidence>
<keyword evidence="5 9" id="KW-0297">G-protein coupled receptor</keyword>
<keyword evidence="13" id="KW-1185">Reference proteome</keyword>
<reference evidence="14" key="1">
    <citation type="submission" date="2025-08" db="UniProtKB">
        <authorList>
            <consortium name="RefSeq"/>
        </authorList>
    </citation>
    <scope>IDENTIFICATION</scope>
</reference>
<dbReference type="PRINTS" id="PR00237">
    <property type="entry name" value="GPCRRHODOPSN"/>
</dbReference>
<evidence type="ECO:0000256" key="6">
    <source>
        <dbReference type="ARBA" id="ARBA00023136"/>
    </source>
</evidence>
<comment type="similarity">
    <text evidence="9">Belongs to the G-protein coupled receptor 1 family.</text>
</comment>
<evidence type="ECO:0000259" key="12">
    <source>
        <dbReference type="PROSITE" id="PS50262"/>
    </source>
</evidence>
<gene>
    <name evidence="14" type="primary">LOC105847122</name>
</gene>
<evidence type="ECO:0000256" key="11">
    <source>
        <dbReference type="SAM" id="Phobius"/>
    </source>
</evidence>
<keyword evidence="8 9" id="KW-0807">Transducer</keyword>
<evidence type="ECO:0000313" key="13">
    <source>
        <dbReference type="Proteomes" id="UP001652625"/>
    </source>
</evidence>
<feature type="transmembrane region" description="Helical" evidence="11">
    <location>
        <begin position="303"/>
        <end position="326"/>
    </location>
</feature>
<evidence type="ECO:0000256" key="7">
    <source>
        <dbReference type="ARBA" id="ARBA00023170"/>
    </source>
</evidence>
<evidence type="ECO:0000256" key="3">
    <source>
        <dbReference type="ARBA" id="ARBA00022692"/>
    </source>
</evidence>
<sequence length="408" mass="47363">MSFYNISIPYGCCDKNSGLFQHNSSYVKGVLILSGVGLLSLITIFGNLLIILAYYNNRKVRKLANIPIVSLAVTDMFIGLYPMNINVLESALGNWPLGHVMCNISLTLDYVSVQTSINHILLINFDRYLSIKFPMKHRLQQKTSKTIFRIFAVWFFSFLIWIPYINSYFYVYRDNFEHKNCYKNFSGQNTSTFKTIFLIITSVLGYFMPLGIVLVIYFKMYHIIRSQLKESTQNRCTFPSQETSRIMEGSNVACCSISSPNPIGISCYIVPSTNSIKLTHEDQKKQLDLIIKQKRLLRHKKSLRMIASIILAFVVTMLPLNAQWFLNGVCKKCYDESLFTIFNFMTYPNSTINPFLYAFVSRTFRLQFKRILFRKKRLREAEQQARSNSDYVRPTEQKIKDFDVSESS</sequence>
<feature type="region of interest" description="Disordered" evidence="10">
    <location>
        <begin position="382"/>
        <end position="408"/>
    </location>
</feature>
<dbReference type="SUPFAM" id="SSF81321">
    <property type="entry name" value="Family A G protein-coupled receptor-like"/>
    <property type="match status" value="1"/>
</dbReference>
<keyword evidence="2" id="KW-1003">Cell membrane</keyword>
<dbReference type="PROSITE" id="PS50262">
    <property type="entry name" value="G_PROTEIN_RECEP_F1_2"/>
    <property type="match status" value="1"/>
</dbReference>
<dbReference type="InterPro" id="IPR000276">
    <property type="entry name" value="GPCR_Rhodpsn"/>
</dbReference>
<evidence type="ECO:0000256" key="10">
    <source>
        <dbReference type="SAM" id="MobiDB-lite"/>
    </source>
</evidence>
<evidence type="ECO:0000256" key="9">
    <source>
        <dbReference type="RuleBase" id="RU000688"/>
    </source>
</evidence>
<accession>A0ABM4CDN4</accession>
<feature type="transmembrane region" description="Helical" evidence="11">
    <location>
        <begin position="30"/>
        <end position="54"/>
    </location>
</feature>
<dbReference type="Gene3D" id="1.20.1070.10">
    <property type="entry name" value="Rhodopsin 7-helix transmembrane proteins"/>
    <property type="match status" value="1"/>
</dbReference>
<dbReference type="PROSITE" id="PS00237">
    <property type="entry name" value="G_PROTEIN_RECEP_F1_1"/>
    <property type="match status" value="1"/>
</dbReference>
<keyword evidence="6 11" id="KW-0472">Membrane</keyword>
<feature type="transmembrane region" description="Helical" evidence="11">
    <location>
        <begin position="146"/>
        <end position="165"/>
    </location>
</feature>
<feature type="transmembrane region" description="Helical" evidence="11">
    <location>
        <begin position="196"/>
        <end position="218"/>
    </location>
</feature>
<dbReference type="Proteomes" id="UP001652625">
    <property type="component" value="Chromosome 08"/>
</dbReference>
<evidence type="ECO:0000256" key="5">
    <source>
        <dbReference type="ARBA" id="ARBA00023040"/>
    </source>
</evidence>
<feature type="domain" description="G-protein coupled receptors family 1 profile" evidence="12">
    <location>
        <begin position="46"/>
        <end position="357"/>
    </location>
</feature>
<evidence type="ECO:0000256" key="1">
    <source>
        <dbReference type="ARBA" id="ARBA00004651"/>
    </source>
</evidence>
<dbReference type="PANTHER" id="PTHR24247">
    <property type="entry name" value="5-HYDROXYTRYPTAMINE RECEPTOR"/>
    <property type="match status" value="1"/>
</dbReference>
<evidence type="ECO:0000256" key="4">
    <source>
        <dbReference type="ARBA" id="ARBA00022989"/>
    </source>
</evidence>
<evidence type="ECO:0000313" key="14">
    <source>
        <dbReference type="RefSeq" id="XP_065659795.1"/>
    </source>
</evidence>
<dbReference type="RefSeq" id="XP_065659795.1">
    <property type="nucleotide sequence ID" value="XM_065803723.1"/>
</dbReference>
<evidence type="ECO:0000256" key="2">
    <source>
        <dbReference type="ARBA" id="ARBA00022475"/>
    </source>
</evidence>
<proteinExistence type="inferred from homology"/>
<comment type="subcellular location">
    <subcellularLocation>
        <location evidence="1">Cell membrane</location>
        <topology evidence="1">Multi-pass membrane protein</topology>
    </subcellularLocation>
</comment>
<keyword evidence="3 9" id="KW-0812">Transmembrane</keyword>
<feature type="compositionally biased region" description="Basic and acidic residues" evidence="10">
    <location>
        <begin position="393"/>
        <end position="408"/>
    </location>
</feature>
<keyword evidence="7 9" id="KW-0675">Receptor</keyword>
<protein>
    <submittedName>
        <fullName evidence="14">Muscarinic acetylcholine receptor M2</fullName>
    </submittedName>
</protein>
<feature type="transmembrane region" description="Helical" evidence="11">
    <location>
        <begin position="66"/>
        <end position="84"/>
    </location>
</feature>
<keyword evidence="4 11" id="KW-1133">Transmembrane helix</keyword>
<dbReference type="Pfam" id="PF00001">
    <property type="entry name" value="7tm_1"/>
    <property type="match status" value="1"/>
</dbReference>
<name>A0ABM4CDN4_HYDVU</name>
<dbReference type="InterPro" id="IPR017452">
    <property type="entry name" value="GPCR_Rhodpsn_7TM"/>
</dbReference>